<reference evidence="3 4" key="1">
    <citation type="submission" date="2020-08" db="EMBL/GenBank/DDBJ databases">
        <title>Genomic Encyclopedia of Type Strains, Phase IV (KMG-IV): sequencing the most valuable type-strain genomes for metagenomic binning, comparative biology and taxonomic classification.</title>
        <authorList>
            <person name="Goeker M."/>
        </authorList>
    </citation>
    <scope>NUCLEOTIDE SEQUENCE [LARGE SCALE GENOMIC DNA]</scope>
    <source>
        <strain evidence="3 4">DSM 23960</strain>
    </source>
</reference>
<sequence length="144" mass="15405">MRTILLALAALGAAASSVHAEDWNSFSRSTNNVFMADVDAIGSVDGMTTIIVATVPLRGDADDFSHSIETYELDCGARKWRTTGIVEYGPDGAELDRFPEANPGWEPVRSGTVPEHLKAIACDGARAEPPTFTSIKAWVEAGRP</sequence>
<keyword evidence="4" id="KW-1185">Reference proteome</keyword>
<feature type="domain" description="Surface-adhesin protein E-like" evidence="2">
    <location>
        <begin position="23"/>
        <end position="123"/>
    </location>
</feature>
<evidence type="ECO:0000256" key="1">
    <source>
        <dbReference type="SAM" id="SignalP"/>
    </source>
</evidence>
<dbReference type="RefSeq" id="WP_183205612.1">
    <property type="nucleotide sequence ID" value="NZ_BAAAER010000003.1"/>
</dbReference>
<evidence type="ECO:0000313" key="4">
    <source>
        <dbReference type="Proteomes" id="UP000529946"/>
    </source>
</evidence>
<evidence type="ECO:0000259" key="2">
    <source>
        <dbReference type="Pfam" id="PF16747"/>
    </source>
</evidence>
<gene>
    <name evidence="3" type="ORF">GGR12_003184</name>
</gene>
<dbReference type="InterPro" id="IPR031939">
    <property type="entry name" value="Adhesin_E-like"/>
</dbReference>
<keyword evidence="1" id="KW-0732">Signal</keyword>
<proteinExistence type="predicted"/>
<dbReference type="Proteomes" id="UP000529946">
    <property type="component" value="Unassembled WGS sequence"/>
</dbReference>
<name>A0A7W6JFT5_9CAUL</name>
<dbReference type="AlphaFoldDB" id="A0A7W6JFT5"/>
<comment type="caution">
    <text evidence="3">The sequence shown here is derived from an EMBL/GenBank/DDBJ whole genome shotgun (WGS) entry which is preliminary data.</text>
</comment>
<organism evidence="3 4">
    <name type="scientific">Brevundimonas lenta</name>
    <dbReference type="NCBI Taxonomy" id="424796"/>
    <lineage>
        <taxon>Bacteria</taxon>
        <taxon>Pseudomonadati</taxon>
        <taxon>Pseudomonadota</taxon>
        <taxon>Alphaproteobacteria</taxon>
        <taxon>Caulobacterales</taxon>
        <taxon>Caulobacteraceae</taxon>
        <taxon>Brevundimonas</taxon>
    </lineage>
</organism>
<feature type="signal peptide" evidence="1">
    <location>
        <begin position="1"/>
        <end position="20"/>
    </location>
</feature>
<dbReference type="Pfam" id="PF16747">
    <property type="entry name" value="Adhesin_E"/>
    <property type="match status" value="1"/>
</dbReference>
<accession>A0A7W6JFT5</accession>
<protein>
    <recommendedName>
        <fullName evidence="2">Surface-adhesin protein E-like domain-containing protein</fullName>
    </recommendedName>
</protein>
<feature type="chain" id="PRO_5031160659" description="Surface-adhesin protein E-like domain-containing protein" evidence="1">
    <location>
        <begin position="21"/>
        <end position="144"/>
    </location>
</feature>
<evidence type="ECO:0000313" key="3">
    <source>
        <dbReference type="EMBL" id="MBB4084296.1"/>
    </source>
</evidence>
<dbReference type="EMBL" id="JACIDM010000003">
    <property type="protein sequence ID" value="MBB4084296.1"/>
    <property type="molecule type" value="Genomic_DNA"/>
</dbReference>